<accession>A0ABQ1G1R6</accession>
<dbReference type="InterPro" id="IPR018317">
    <property type="entry name" value="QueC"/>
</dbReference>
<feature type="binding site" evidence="10">
    <location>
        <position position="205"/>
    </location>
    <ligand>
        <name>Zn(2+)</name>
        <dbReference type="ChEBI" id="CHEBI:29105"/>
    </ligand>
</feature>
<dbReference type="EC" id="6.3.4.20" evidence="8 10"/>
<comment type="pathway">
    <text evidence="1 10">Purine metabolism; 7-cyano-7-deazaguanine biosynthesis.</text>
</comment>
<feature type="binding site" evidence="10">
    <location>
        <position position="202"/>
    </location>
    <ligand>
        <name>Zn(2+)</name>
        <dbReference type="ChEBI" id="CHEBI:29105"/>
    </ligand>
</feature>
<comment type="function">
    <text evidence="10">Catalyzes the ATP-dependent conversion of 7-carboxy-7-deazaguanine (CDG) to 7-cyano-7-deazaguanine (preQ(0)).</text>
</comment>
<feature type="binding site" evidence="10">
    <location>
        <position position="199"/>
    </location>
    <ligand>
        <name>Zn(2+)</name>
        <dbReference type="ChEBI" id="CHEBI:29105"/>
    </ligand>
</feature>
<evidence type="ECO:0000313" key="11">
    <source>
        <dbReference type="EMBL" id="GGA35689.1"/>
    </source>
</evidence>
<dbReference type="PANTHER" id="PTHR42914:SF1">
    <property type="entry name" value="7-CYANO-7-DEAZAGUANINE SYNTHASE"/>
    <property type="match status" value="1"/>
</dbReference>
<keyword evidence="2 10" id="KW-0436">Ligase</keyword>
<feature type="binding site" evidence="10">
    <location>
        <begin position="9"/>
        <end position="19"/>
    </location>
    <ligand>
        <name>ATP</name>
        <dbReference type="ChEBI" id="CHEBI:30616"/>
    </ligand>
</feature>
<comment type="cofactor">
    <cofactor evidence="10">
        <name>Zn(2+)</name>
        <dbReference type="ChEBI" id="CHEBI:29105"/>
    </cofactor>
    <text evidence="10">Binds 1 zinc ion per subunit.</text>
</comment>
<evidence type="ECO:0000256" key="10">
    <source>
        <dbReference type="HAMAP-Rule" id="MF_01633"/>
    </source>
</evidence>
<organism evidence="11 12">
    <name type="scientific">Kroppenstedtia guangzhouensis</name>
    <dbReference type="NCBI Taxonomy" id="1274356"/>
    <lineage>
        <taxon>Bacteria</taxon>
        <taxon>Bacillati</taxon>
        <taxon>Bacillota</taxon>
        <taxon>Bacilli</taxon>
        <taxon>Bacillales</taxon>
        <taxon>Thermoactinomycetaceae</taxon>
        <taxon>Kroppenstedtia</taxon>
    </lineage>
</organism>
<dbReference type="Proteomes" id="UP000617979">
    <property type="component" value="Unassembled WGS sequence"/>
</dbReference>
<evidence type="ECO:0000256" key="2">
    <source>
        <dbReference type="ARBA" id="ARBA00022598"/>
    </source>
</evidence>
<protein>
    <recommendedName>
        <fullName evidence="8 10">7-cyano-7-deazaguanine synthase</fullName>
        <ecNumber evidence="8 10">6.3.4.20</ecNumber>
    </recommendedName>
    <alternativeName>
        <fullName evidence="10">7-cyano-7-carbaguanine synthase</fullName>
    </alternativeName>
    <alternativeName>
        <fullName evidence="10">PreQ(0) synthase</fullName>
    </alternativeName>
    <alternativeName>
        <fullName evidence="10">Queuosine biosynthesis protein QueC</fullName>
    </alternativeName>
</protein>
<dbReference type="Gene3D" id="3.40.50.620">
    <property type="entry name" value="HUPs"/>
    <property type="match status" value="1"/>
</dbReference>
<evidence type="ECO:0000256" key="7">
    <source>
        <dbReference type="ARBA" id="ARBA00037993"/>
    </source>
</evidence>
<evidence type="ECO:0000256" key="5">
    <source>
        <dbReference type="ARBA" id="ARBA00022833"/>
    </source>
</evidence>
<evidence type="ECO:0000256" key="1">
    <source>
        <dbReference type="ARBA" id="ARBA00005061"/>
    </source>
</evidence>
<proteinExistence type="inferred from homology"/>
<keyword evidence="10" id="KW-0671">Queuosine biosynthesis</keyword>
<dbReference type="EMBL" id="BMEX01000002">
    <property type="protein sequence ID" value="GGA35689.1"/>
    <property type="molecule type" value="Genomic_DNA"/>
</dbReference>
<dbReference type="CDD" id="cd01995">
    <property type="entry name" value="QueC-like"/>
    <property type="match status" value="1"/>
</dbReference>
<evidence type="ECO:0000256" key="4">
    <source>
        <dbReference type="ARBA" id="ARBA00022741"/>
    </source>
</evidence>
<dbReference type="SUPFAM" id="SSF52402">
    <property type="entry name" value="Adenine nucleotide alpha hydrolases-like"/>
    <property type="match status" value="1"/>
</dbReference>
<name>A0ABQ1G1R6_9BACL</name>
<dbReference type="NCBIfam" id="TIGR00364">
    <property type="entry name" value="7-cyano-7-deazaguanine synthase QueC"/>
    <property type="match status" value="1"/>
</dbReference>
<evidence type="ECO:0000256" key="8">
    <source>
        <dbReference type="ARBA" id="ARBA00039149"/>
    </source>
</evidence>
<keyword evidence="12" id="KW-1185">Reference proteome</keyword>
<keyword evidence="6 10" id="KW-0067">ATP-binding</keyword>
<dbReference type="PANTHER" id="PTHR42914">
    <property type="entry name" value="7-CYANO-7-DEAZAGUANINE SYNTHASE"/>
    <property type="match status" value="1"/>
</dbReference>
<comment type="similarity">
    <text evidence="7 10">Belongs to the QueC family.</text>
</comment>
<sequence>MDEKAVVVLSGGLDSTTCMGLAQEAGYELYPLTFHYGQRHYREVEQARKVAKHFGVKEHRVVDMGFLSQIGGSALTDDKLEVPVPDGSGEEIPSTYVPARNLIFLSLATAYAEVIGAVKVYIGVSAVDYSGYPDCRPEFIRSMEETVRRGTKAGVNGNPIRLEAPLLHLSKGETIREGLRLQVPYHLTTSCYRGNEVACGLCDSCRLRLKGFRDVGAVDPIPYAQHLEERRG</sequence>
<keyword evidence="4 10" id="KW-0547">Nucleotide-binding</keyword>
<evidence type="ECO:0000256" key="3">
    <source>
        <dbReference type="ARBA" id="ARBA00022723"/>
    </source>
</evidence>
<evidence type="ECO:0000313" key="12">
    <source>
        <dbReference type="Proteomes" id="UP000617979"/>
    </source>
</evidence>
<evidence type="ECO:0000256" key="6">
    <source>
        <dbReference type="ARBA" id="ARBA00022840"/>
    </source>
</evidence>
<reference evidence="12" key="1">
    <citation type="journal article" date="2019" name="Int. J. Syst. Evol. Microbiol.">
        <title>The Global Catalogue of Microorganisms (GCM) 10K type strain sequencing project: providing services to taxonomists for standard genome sequencing and annotation.</title>
        <authorList>
            <consortium name="The Broad Institute Genomics Platform"/>
            <consortium name="The Broad Institute Genome Sequencing Center for Infectious Disease"/>
            <person name="Wu L."/>
            <person name="Ma J."/>
        </authorList>
    </citation>
    <scope>NUCLEOTIDE SEQUENCE [LARGE SCALE GENOMIC DNA]</scope>
    <source>
        <strain evidence="12">CGMCC 1.12404</strain>
    </source>
</reference>
<dbReference type="HAMAP" id="MF_01633">
    <property type="entry name" value="QueC"/>
    <property type="match status" value="1"/>
</dbReference>
<dbReference type="RefSeq" id="WP_188429662.1">
    <property type="nucleotide sequence ID" value="NZ_BMEX01000002.1"/>
</dbReference>
<keyword evidence="5 10" id="KW-0862">Zinc</keyword>
<dbReference type="InterPro" id="IPR014729">
    <property type="entry name" value="Rossmann-like_a/b/a_fold"/>
</dbReference>
<gene>
    <name evidence="10" type="primary">queC</name>
    <name evidence="11" type="ORF">GCM10007416_05670</name>
</gene>
<keyword evidence="3 10" id="KW-0479">Metal-binding</keyword>
<evidence type="ECO:0000256" key="9">
    <source>
        <dbReference type="ARBA" id="ARBA00047890"/>
    </source>
</evidence>
<dbReference type="Pfam" id="PF06508">
    <property type="entry name" value="QueC"/>
    <property type="match status" value="1"/>
</dbReference>
<comment type="caution">
    <text evidence="11">The sequence shown here is derived from an EMBL/GenBank/DDBJ whole genome shotgun (WGS) entry which is preliminary data.</text>
</comment>
<feature type="binding site" evidence="10">
    <location>
        <position position="191"/>
    </location>
    <ligand>
        <name>Zn(2+)</name>
        <dbReference type="ChEBI" id="CHEBI:29105"/>
    </ligand>
</feature>
<comment type="subunit">
    <text evidence="10">Homodimer.</text>
</comment>
<comment type="catalytic activity">
    <reaction evidence="9 10">
        <text>7-carboxy-7-carbaguanine + NH4(+) + 2 ATP = 7-cyano-7-carbaguanine + 2 AMP + 2 diphosphate + 2 H(+)</text>
        <dbReference type="Rhea" id="RHEA:27982"/>
        <dbReference type="ChEBI" id="CHEBI:15378"/>
        <dbReference type="ChEBI" id="CHEBI:28938"/>
        <dbReference type="ChEBI" id="CHEBI:30616"/>
        <dbReference type="ChEBI" id="CHEBI:33019"/>
        <dbReference type="ChEBI" id="CHEBI:45075"/>
        <dbReference type="ChEBI" id="CHEBI:61036"/>
        <dbReference type="ChEBI" id="CHEBI:456215"/>
        <dbReference type="EC" id="6.3.4.20"/>
    </reaction>
</comment>
<dbReference type="PIRSF" id="PIRSF006293">
    <property type="entry name" value="ExsB"/>
    <property type="match status" value="1"/>
</dbReference>